<name>A0A4C2ES50_9EURY</name>
<organism evidence="1 2">
    <name type="scientific">Haloarcula mannanilytica</name>
    <dbReference type="NCBI Taxonomy" id="2509225"/>
    <lineage>
        <taxon>Archaea</taxon>
        <taxon>Methanobacteriati</taxon>
        <taxon>Methanobacteriota</taxon>
        <taxon>Stenosarchaea group</taxon>
        <taxon>Halobacteria</taxon>
        <taxon>Halobacteriales</taxon>
        <taxon>Haloarculaceae</taxon>
        <taxon>Haloarcula</taxon>
    </lineage>
</organism>
<protein>
    <submittedName>
        <fullName evidence="1">Uncharacterized protein</fullName>
    </submittedName>
</protein>
<evidence type="ECO:0000313" key="2">
    <source>
        <dbReference type="Proteomes" id="UP000304382"/>
    </source>
</evidence>
<dbReference type="Proteomes" id="UP000304382">
    <property type="component" value="Unassembled WGS sequence"/>
</dbReference>
<sequence length="106" mass="12277">MVMDDLDTYQQTPSTNISPYKTHLAYSASMNFISHQYGSWPDMAEIDFSALWTDYPDQNIPDAPTLCAGVAAWEHTRNMDESEIDWQFTADYARIKLRQLYSIKND</sequence>
<accession>A0A4C2ES50</accession>
<keyword evidence="2" id="KW-1185">Reference proteome</keyword>
<dbReference type="EMBL" id="BIXZ01000008">
    <property type="protein sequence ID" value="GCF15403.1"/>
    <property type="molecule type" value="Genomic_DNA"/>
</dbReference>
<gene>
    <name evidence="1" type="ORF">Harman_33380</name>
</gene>
<evidence type="ECO:0000313" key="1">
    <source>
        <dbReference type="EMBL" id="GCF15403.1"/>
    </source>
</evidence>
<proteinExistence type="predicted"/>
<comment type="caution">
    <text evidence="1">The sequence shown here is derived from an EMBL/GenBank/DDBJ whole genome shotgun (WGS) entry which is preliminary data.</text>
</comment>
<reference evidence="1 2" key="1">
    <citation type="submission" date="2019-02" db="EMBL/GenBank/DDBJ databases">
        <title>Haloarcula mannanilyticum sp. nov., a mannan degrading haloarchaeon isolated from commercial salt.</title>
        <authorList>
            <person name="Enomoto S."/>
            <person name="Shimane Y."/>
            <person name="Kamekura M."/>
            <person name="Ito T."/>
            <person name="Moriya O."/>
            <person name="Ihara K."/>
            <person name="Takahashi-Ando N."/>
            <person name="Fukushima Y."/>
            <person name="Yoshida Y."/>
            <person name="Usama R."/>
            <person name="Takai K."/>
            <person name="Minegishi H."/>
        </authorList>
    </citation>
    <scope>NUCLEOTIDE SEQUENCE [LARGE SCALE GENOMIC DNA]</scope>
    <source>
        <strain evidence="1 2">MD130-1</strain>
    </source>
</reference>
<dbReference type="AlphaFoldDB" id="A0A4C2ES50"/>